<evidence type="ECO:0000256" key="3">
    <source>
        <dbReference type="ARBA" id="ARBA00022475"/>
    </source>
</evidence>
<feature type="transmembrane region" description="Helical" evidence="9">
    <location>
        <begin position="848"/>
        <end position="865"/>
    </location>
</feature>
<feature type="transmembrane region" description="Helical" evidence="9">
    <location>
        <begin position="419"/>
        <end position="441"/>
    </location>
</feature>
<evidence type="ECO:0000256" key="8">
    <source>
        <dbReference type="SAM" id="MobiDB-lite"/>
    </source>
</evidence>
<evidence type="ECO:0000256" key="1">
    <source>
        <dbReference type="ARBA" id="ARBA00004651"/>
    </source>
</evidence>
<feature type="transmembrane region" description="Helical" evidence="9">
    <location>
        <begin position="369"/>
        <end position="392"/>
    </location>
</feature>
<feature type="transmembrane region" description="Helical" evidence="9">
    <location>
        <begin position="607"/>
        <end position="626"/>
    </location>
</feature>
<feature type="transmembrane region" description="Helical" evidence="9">
    <location>
        <begin position="752"/>
        <end position="771"/>
    </location>
</feature>
<evidence type="ECO:0000256" key="4">
    <source>
        <dbReference type="ARBA" id="ARBA00022692"/>
    </source>
</evidence>
<feature type="transmembrane region" description="Helical" evidence="9">
    <location>
        <begin position="877"/>
        <end position="900"/>
    </location>
</feature>
<dbReference type="EMBL" id="DVLP01000344">
    <property type="protein sequence ID" value="HIT76252.1"/>
    <property type="molecule type" value="Genomic_DNA"/>
</dbReference>
<dbReference type="Pfam" id="PF00361">
    <property type="entry name" value="Proton_antipo_M"/>
    <property type="match status" value="1"/>
</dbReference>
<dbReference type="InterPro" id="IPR050616">
    <property type="entry name" value="CPA3_Na-H_Antiporter_A"/>
</dbReference>
<evidence type="ECO:0000259" key="12">
    <source>
        <dbReference type="Pfam" id="PF13244"/>
    </source>
</evidence>
<dbReference type="PRINTS" id="PR01434">
    <property type="entry name" value="NADHDHGNASE5"/>
</dbReference>
<feature type="transmembrane region" description="Helical" evidence="9">
    <location>
        <begin position="696"/>
        <end position="718"/>
    </location>
</feature>
<reference evidence="14" key="2">
    <citation type="journal article" date="2021" name="PeerJ">
        <title>Extensive microbial diversity within the chicken gut microbiome revealed by metagenomics and culture.</title>
        <authorList>
            <person name="Gilroy R."/>
            <person name="Ravi A."/>
            <person name="Getino M."/>
            <person name="Pursley I."/>
            <person name="Horton D.L."/>
            <person name="Alikhan N.F."/>
            <person name="Baker D."/>
            <person name="Gharbi K."/>
            <person name="Hall N."/>
            <person name="Watson M."/>
            <person name="Adriaenssens E.M."/>
            <person name="Foster-Nyarko E."/>
            <person name="Jarju S."/>
            <person name="Secka A."/>
            <person name="Antonio M."/>
            <person name="Oren A."/>
            <person name="Chaudhuri R.R."/>
            <person name="La Ragione R."/>
            <person name="Hildebrand F."/>
            <person name="Pallen M.J."/>
        </authorList>
    </citation>
    <scope>NUCLEOTIDE SEQUENCE</scope>
    <source>
        <strain evidence="14">ChiGjej1B1-24693</strain>
    </source>
</reference>
<reference evidence="14" key="1">
    <citation type="submission" date="2020-10" db="EMBL/GenBank/DDBJ databases">
        <authorList>
            <person name="Gilroy R."/>
        </authorList>
    </citation>
    <scope>NUCLEOTIDE SEQUENCE</scope>
    <source>
        <strain evidence="14">ChiGjej1B1-24693</strain>
    </source>
</reference>
<evidence type="ECO:0000313" key="15">
    <source>
        <dbReference type="Proteomes" id="UP000886842"/>
    </source>
</evidence>
<name>A0A9D1GZX6_9ACTN</name>
<dbReference type="GO" id="GO:0005886">
    <property type="term" value="C:plasma membrane"/>
    <property type="evidence" value="ECO:0007669"/>
    <property type="project" value="UniProtKB-SubCell"/>
</dbReference>
<evidence type="ECO:0000256" key="5">
    <source>
        <dbReference type="ARBA" id="ARBA00022989"/>
    </source>
</evidence>
<dbReference type="InterPro" id="IPR007182">
    <property type="entry name" value="MnhB"/>
</dbReference>
<dbReference type="Pfam" id="PF04039">
    <property type="entry name" value="MnhB"/>
    <property type="match status" value="1"/>
</dbReference>
<organism evidence="14 15">
    <name type="scientific">Candidatus Avipropionibacterium avicola</name>
    <dbReference type="NCBI Taxonomy" id="2840701"/>
    <lineage>
        <taxon>Bacteria</taxon>
        <taxon>Bacillati</taxon>
        <taxon>Actinomycetota</taxon>
        <taxon>Actinomycetes</taxon>
        <taxon>Propionibacteriales</taxon>
        <taxon>Propionibacteriaceae</taxon>
        <taxon>Propionibacteriaceae incertae sedis</taxon>
        <taxon>Candidatus Avipropionibacterium</taxon>
    </lineage>
</organism>
<feature type="transmembrane region" description="Helical" evidence="9">
    <location>
        <begin position="656"/>
        <end position="675"/>
    </location>
</feature>
<feature type="transmembrane region" description="Helical" evidence="9">
    <location>
        <begin position="242"/>
        <end position="266"/>
    </location>
</feature>
<feature type="compositionally biased region" description="Polar residues" evidence="8">
    <location>
        <begin position="980"/>
        <end position="989"/>
    </location>
</feature>
<comment type="subcellular location">
    <subcellularLocation>
        <location evidence="1">Cell membrane</location>
        <topology evidence="1">Multi-pass membrane protein</topology>
    </subcellularLocation>
    <subcellularLocation>
        <location evidence="7">Membrane</location>
        <topology evidence="7">Multi-pass membrane protein</topology>
    </subcellularLocation>
</comment>
<keyword evidence="4 7" id="KW-0812">Transmembrane</keyword>
<feature type="transmembrane region" description="Helical" evidence="9">
    <location>
        <begin position="575"/>
        <end position="595"/>
    </location>
</feature>
<dbReference type="Proteomes" id="UP000886842">
    <property type="component" value="Unassembled WGS sequence"/>
</dbReference>
<feature type="transmembrane region" description="Helical" evidence="9">
    <location>
        <begin position="825"/>
        <end position="842"/>
    </location>
</feature>
<accession>A0A9D1GZX6</accession>
<evidence type="ECO:0000259" key="10">
    <source>
        <dbReference type="Pfam" id="PF00361"/>
    </source>
</evidence>
<proteinExistence type="predicted"/>
<comment type="caution">
    <text evidence="14">The sequence shown here is derived from an EMBL/GenBank/DDBJ whole genome shotgun (WGS) entry which is preliminary data.</text>
</comment>
<evidence type="ECO:0000259" key="13">
    <source>
        <dbReference type="Pfam" id="PF20501"/>
    </source>
</evidence>
<feature type="domain" description="Na+/H+ antiporter MnhB subunit-related protein" evidence="11">
    <location>
        <begin position="818"/>
        <end position="954"/>
    </location>
</feature>
<dbReference type="PANTHER" id="PTHR43373">
    <property type="entry name" value="NA(+)/H(+) ANTIPORTER SUBUNIT"/>
    <property type="match status" value="1"/>
</dbReference>
<evidence type="ECO:0000256" key="6">
    <source>
        <dbReference type="ARBA" id="ARBA00023136"/>
    </source>
</evidence>
<keyword evidence="2" id="KW-0813">Transport</keyword>
<keyword evidence="3" id="KW-1003">Cell membrane</keyword>
<feature type="transmembrane region" description="Helical" evidence="9">
    <location>
        <begin position="933"/>
        <end position="954"/>
    </location>
</feature>
<evidence type="ECO:0000256" key="7">
    <source>
        <dbReference type="RuleBase" id="RU000320"/>
    </source>
</evidence>
<feature type="transmembrane region" description="Helical" evidence="9">
    <location>
        <begin position="157"/>
        <end position="182"/>
    </location>
</feature>
<feature type="domain" description="MrpA C-terminal/MbhD" evidence="12">
    <location>
        <begin position="616"/>
        <end position="680"/>
    </location>
</feature>
<feature type="transmembrane region" description="Helical" evidence="9">
    <location>
        <begin position="202"/>
        <end position="221"/>
    </location>
</feature>
<feature type="domain" description="MrpA C-terminal/MbhE" evidence="13">
    <location>
        <begin position="694"/>
        <end position="784"/>
    </location>
</feature>
<feature type="transmembrane region" description="Helical" evidence="9">
    <location>
        <begin position="504"/>
        <end position="529"/>
    </location>
</feature>
<dbReference type="Pfam" id="PF13244">
    <property type="entry name" value="MbhD"/>
    <property type="match status" value="1"/>
</dbReference>
<feature type="transmembrane region" description="Helical" evidence="9">
    <location>
        <begin position="128"/>
        <end position="145"/>
    </location>
</feature>
<dbReference type="Pfam" id="PF20501">
    <property type="entry name" value="MbhE"/>
    <property type="match status" value="1"/>
</dbReference>
<dbReference type="InterPro" id="IPR046806">
    <property type="entry name" value="MrpA_C/MbhE"/>
</dbReference>
<dbReference type="AlphaFoldDB" id="A0A9D1GZX6"/>
<sequence length="1005" mass="105125">MTALIAAHFVVAMLAPWLGRLLGHRQFWLAAVVPAAAVVWLIAQAPTVLGGGVVTEVVPWIPGLGIDLDIRIGAWQWLLAMVVSLVGAAVLFYCRSYFAEAPSQARVAGLLTAFAGAMLGLVTSDNLLSLYVYWELTTVFSYLLVGHNPLRSANRGAALTALIVTTFGGLAMLIGLIGLSVITHTTHISQMLASSVFTDPNFVTTPAAIAAALLVLLGALTKSAQVPFHFWLPGAMAAPTPVSAYLHAAAMVKAGIYLVGLVAPVAALVPGFRAVLLVLGSVTMVMGGWQALRQYDIKLLMAFGTVSQLGFMMTLCGVGTQSAALAGAGVVAAHALFKATLFMVVGIVDHSTGTRDLRELAGVGRRMPVVATVAAIAGASMAGFPPLAGFVAKEGAFESLLAIAGGDADGTGLPAGPGYLVVAAIAFGSILTVAYTLRFWWGAFAGKSPAMARTTVHPVGAGFAFAPFVLALLSVVGGFVGHGFTEAMSSWTSTFGGHEPHGLALWHGFTPALLISVGCWVVGLTLFALRDRVASGQQTFPDVYSAQEVYRAGMLATDRLAVLVTARMQRGSLPAYLGAILVVVVLLPGTITLLSPDWGTGLRWFDSIGQLAVAIVVIGAAFLAATANGRMKAVMLVGVTGYGVSLLFLLHGAPDLALTQMLVETVSLVTLVLVLRKLPKYFSDAPLRSSRWWRMALAVLVGATVSGAAYLSTVARVAEPVGARLHEYAYSFGYGKNIVNVTLVDTRAWDTFGEISVLVVAGTGVASLIYLRARSAEAKVVSPTEETVPEVRGGLVPAGRRLWLRGGVSLNPAARSMVLEMVTRLLFPVMILISLYLLIAGHDSPGGGFAGGLVAGLAIMIRYLAGGRDELDEAAPVDPGTVMGAGLALAGLSAVVPVAFGGRILQSYVIDGHIPYLSSIATPWGELPLLGEIHLVSSVFFDIGVYLVVVGLMLDLARSLGSQIDVHAETDLAPRLGSHGQRSGTTTHARLSRTRRFTPPDEDEW</sequence>
<evidence type="ECO:0000256" key="9">
    <source>
        <dbReference type="SAM" id="Phobius"/>
    </source>
</evidence>
<dbReference type="InterPro" id="IPR025383">
    <property type="entry name" value="MrpA_C/MbhD"/>
</dbReference>
<feature type="transmembrane region" description="Helical" evidence="9">
    <location>
        <begin position="29"/>
        <end position="54"/>
    </location>
</feature>
<dbReference type="PANTHER" id="PTHR43373:SF1">
    <property type="entry name" value="NA(+)_H(+) ANTIPORTER SUBUNIT A"/>
    <property type="match status" value="1"/>
</dbReference>
<protein>
    <submittedName>
        <fullName evidence="14">Na+/H+ antiporter subunit A</fullName>
    </submittedName>
</protein>
<dbReference type="InterPro" id="IPR001750">
    <property type="entry name" value="ND/Mrp_TM"/>
</dbReference>
<feature type="transmembrane region" description="Helical" evidence="9">
    <location>
        <begin position="326"/>
        <end position="348"/>
    </location>
</feature>
<feature type="transmembrane region" description="Helical" evidence="9">
    <location>
        <begin position="462"/>
        <end position="484"/>
    </location>
</feature>
<feature type="transmembrane region" description="Helical" evidence="9">
    <location>
        <begin position="299"/>
        <end position="320"/>
    </location>
</feature>
<gene>
    <name evidence="14" type="ORF">IAA98_11765</name>
</gene>
<feature type="transmembrane region" description="Helical" evidence="9">
    <location>
        <begin position="6"/>
        <end position="22"/>
    </location>
</feature>
<feature type="transmembrane region" description="Helical" evidence="9">
    <location>
        <begin position="105"/>
        <end position="122"/>
    </location>
</feature>
<evidence type="ECO:0000256" key="2">
    <source>
        <dbReference type="ARBA" id="ARBA00022448"/>
    </source>
</evidence>
<keyword evidence="6 9" id="KW-0472">Membrane</keyword>
<feature type="region of interest" description="Disordered" evidence="8">
    <location>
        <begin position="975"/>
        <end position="1005"/>
    </location>
</feature>
<dbReference type="NCBIfam" id="NF009284">
    <property type="entry name" value="PRK12644.1"/>
    <property type="match status" value="1"/>
</dbReference>
<feature type="domain" description="NADH:quinone oxidoreductase/Mrp antiporter transmembrane" evidence="10">
    <location>
        <begin position="124"/>
        <end position="402"/>
    </location>
</feature>
<evidence type="ECO:0000259" key="11">
    <source>
        <dbReference type="Pfam" id="PF04039"/>
    </source>
</evidence>
<feature type="transmembrane region" description="Helical" evidence="9">
    <location>
        <begin position="74"/>
        <end position="93"/>
    </location>
</feature>
<evidence type="ECO:0000313" key="14">
    <source>
        <dbReference type="EMBL" id="HIT76252.1"/>
    </source>
</evidence>
<feature type="transmembrane region" description="Helical" evidence="9">
    <location>
        <begin position="633"/>
        <end position="650"/>
    </location>
</feature>
<keyword evidence="5 9" id="KW-1133">Transmembrane helix</keyword>